<evidence type="ECO:0000313" key="2">
    <source>
        <dbReference type="EMBL" id="QIW97266.1"/>
    </source>
</evidence>
<name>A0A6H0XR85_9PEZI</name>
<dbReference type="AlphaFoldDB" id="A0A6H0XR85"/>
<evidence type="ECO:0000313" key="3">
    <source>
        <dbReference type="Proteomes" id="UP000503462"/>
    </source>
</evidence>
<dbReference type="EMBL" id="CP051140">
    <property type="protein sequence ID" value="QIW97266.1"/>
    <property type="molecule type" value="Genomic_DNA"/>
</dbReference>
<dbReference type="Proteomes" id="UP000503462">
    <property type="component" value="Chromosome 2"/>
</dbReference>
<reference evidence="2 3" key="1">
    <citation type="journal article" date="2016" name="Sci. Rep.">
        <title>Peltaster fructicola genome reveals evolution from an invasive phytopathogen to an ectophytic parasite.</title>
        <authorList>
            <person name="Xu C."/>
            <person name="Chen H."/>
            <person name="Gleason M.L."/>
            <person name="Xu J.R."/>
            <person name="Liu H."/>
            <person name="Zhang R."/>
            <person name="Sun G."/>
        </authorList>
    </citation>
    <scope>NUCLEOTIDE SEQUENCE [LARGE SCALE GENOMIC DNA]</scope>
    <source>
        <strain evidence="2 3">LNHT1506</strain>
    </source>
</reference>
<sequence length="162" mass="17775">MTLISVVSDSLWRQPDKPRSSRDSSANNPSKGRANASFHNERDSASPDGTSLRSMKKHGYSTPRSSTSSSTISSMHKRRDSGPGDSISQIGTNRRRKSSRGSGSSLANKAMIPYGENFETSSQLSGHSGSSLSSGWSESTQPFYCAQNKMYLRERLQCVWRC</sequence>
<protein>
    <submittedName>
        <fullName evidence="2">Uncharacterized protein</fullName>
    </submittedName>
</protein>
<accession>A0A6H0XR85</accession>
<feature type="region of interest" description="Disordered" evidence="1">
    <location>
        <begin position="1"/>
        <end position="109"/>
    </location>
</feature>
<evidence type="ECO:0000256" key="1">
    <source>
        <dbReference type="SAM" id="MobiDB-lite"/>
    </source>
</evidence>
<feature type="compositionally biased region" description="Low complexity" evidence="1">
    <location>
        <begin position="61"/>
        <end position="74"/>
    </location>
</feature>
<organism evidence="2 3">
    <name type="scientific">Peltaster fructicola</name>
    <dbReference type="NCBI Taxonomy" id="286661"/>
    <lineage>
        <taxon>Eukaryota</taxon>
        <taxon>Fungi</taxon>
        <taxon>Dikarya</taxon>
        <taxon>Ascomycota</taxon>
        <taxon>Pezizomycotina</taxon>
        <taxon>Dothideomycetes</taxon>
        <taxon>Dothideomycetes incertae sedis</taxon>
        <taxon>Peltaster</taxon>
    </lineage>
</organism>
<gene>
    <name evidence="2" type="ORF">AMS68_002784</name>
</gene>
<keyword evidence="3" id="KW-1185">Reference proteome</keyword>
<proteinExistence type="predicted"/>